<dbReference type="Gene3D" id="3.40.50.12370">
    <property type="match status" value="1"/>
</dbReference>
<dbReference type="EMBL" id="JBFRYC010000004">
    <property type="protein sequence ID" value="MEX1661696.1"/>
    <property type="molecule type" value="Genomic_DNA"/>
</dbReference>
<dbReference type="CDD" id="cd00293">
    <property type="entry name" value="USP-like"/>
    <property type="match status" value="2"/>
</dbReference>
<dbReference type="Pfam" id="PF00582">
    <property type="entry name" value="Usp"/>
    <property type="match status" value="1"/>
</dbReference>
<reference evidence="4 5" key="1">
    <citation type="journal article" date="2011" name="Int. J. Syst. Evol. Microbiol.">
        <title>Zhongshania antarctica gen. nov., sp. nov. and Zhongshania guokunii sp. nov., gammaproteobacteria respectively isolated from coastal attached (fast) ice and surface seawater of the Antarctic.</title>
        <authorList>
            <person name="Li H.J."/>
            <person name="Zhang X.Y."/>
            <person name="Chen C.X."/>
            <person name="Zhang Y.J."/>
            <person name="Gao Z.M."/>
            <person name="Yu Y."/>
            <person name="Chen X.L."/>
            <person name="Chen B."/>
            <person name="Zhang Y.Z."/>
        </authorList>
    </citation>
    <scope>NUCLEOTIDE SEQUENCE [LARGE SCALE GENOMIC DNA]</scope>
    <source>
        <strain evidence="4 5">15-R06ZXC-3</strain>
    </source>
</reference>
<dbReference type="InterPro" id="IPR006016">
    <property type="entry name" value="UspA"/>
</dbReference>
<evidence type="ECO:0000256" key="1">
    <source>
        <dbReference type="ARBA" id="ARBA00008791"/>
    </source>
</evidence>
<comment type="similarity">
    <text evidence="1">Belongs to the universal stress protein A family.</text>
</comment>
<dbReference type="SUPFAM" id="SSF52402">
    <property type="entry name" value="Adenine nucleotide alpha hydrolases-like"/>
    <property type="match status" value="2"/>
</dbReference>
<feature type="domain" description="UspA" evidence="3">
    <location>
        <begin position="174"/>
        <end position="316"/>
    </location>
</feature>
<comment type="caution">
    <text evidence="4">The sequence shown here is derived from an EMBL/GenBank/DDBJ whole genome shotgun (WGS) entry which is preliminary data.</text>
</comment>
<dbReference type="PANTHER" id="PTHR46268">
    <property type="entry name" value="STRESS RESPONSE PROTEIN NHAX"/>
    <property type="match status" value="1"/>
</dbReference>
<sequence length="343" mass="36729">MGKTPMQAKNVPSTSSTSATYSQAERMQLLVCIEDDQRSAGAISHAQTIAQALGGDVVLLHFLEAAEKGGAPLDPVDWEIRRRVANDVLTNLAQKYQTADHAIQVAVLEGRRIDQLCGYAARHPGGITAFGRIEGAEGLHAWRAARCLVDADIGSILMVPSAAFTTAPTRYACVFVALDGSSVSESVIPSAAAIAKQQNAKLVVCHVVPDPGSINIGLQDRELQDLQMRLVKRAKTAARTYLDRINDMLKGYGTPATTTMIVEGDARKSLLKTIRERGGDLLIMASHGQGMDPTLPSGHVASFILDHADIPVLMMRPQRNSGDAHVSAEPVHKGTRQPADTET</sequence>
<protein>
    <submittedName>
        <fullName evidence="4">Universal stress protein</fullName>
    </submittedName>
</protein>
<feature type="region of interest" description="Disordered" evidence="2">
    <location>
        <begin position="1"/>
        <end position="20"/>
    </location>
</feature>
<accession>A0ABV3TJD5</accession>
<dbReference type="InterPro" id="IPR006015">
    <property type="entry name" value="Universal_stress_UspA"/>
</dbReference>
<dbReference type="InterPro" id="IPR014729">
    <property type="entry name" value="Rossmann-like_a/b/a_fold"/>
</dbReference>
<dbReference type="PANTHER" id="PTHR46268:SF15">
    <property type="entry name" value="UNIVERSAL STRESS PROTEIN HP_0031"/>
    <property type="match status" value="1"/>
</dbReference>
<gene>
    <name evidence="4" type="ORF">AB4874_08525</name>
</gene>
<name>A0ABV3TJD5_9RHOB</name>
<evidence type="ECO:0000259" key="3">
    <source>
        <dbReference type="Pfam" id="PF00582"/>
    </source>
</evidence>
<dbReference type="Gene3D" id="3.40.50.620">
    <property type="entry name" value="HUPs"/>
    <property type="match status" value="1"/>
</dbReference>
<organism evidence="4 5">
    <name type="scientific">Thioclava arctica</name>
    <dbReference type="NCBI Taxonomy" id="3238301"/>
    <lineage>
        <taxon>Bacteria</taxon>
        <taxon>Pseudomonadati</taxon>
        <taxon>Pseudomonadota</taxon>
        <taxon>Alphaproteobacteria</taxon>
        <taxon>Rhodobacterales</taxon>
        <taxon>Paracoccaceae</taxon>
        <taxon>Thioclava</taxon>
    </lineage>
</organism>
<feature type="region of interest" description="Disordered" evidence="2">
    <location>
        <begin position="320"/>
        <end position="343"/>
    </location>
</feature>
<dbReference type="RefSeq" id="WP_368391676.1">
    <property type="nucleotide sequence ID" value="NZ_JBFRYC010000004.1"/>
</dbReference>
<proteinExistence type="inferred from homology"/>
<dbReference type="Proteomes" id="UP001557465">
    <property type="component" value="Unassembled WGS sequence"/>
</dbReference>
<evidence type="ECO:0000313" key="5">
    <source>
        <dbReference type="Proteomes" id="UP001557465"/>
    </source>
</evidence>
<evidence type="ECO:0000313" key="4">
    <source>
        <dbReference type="EMBL" id="MEX1661696.1"/>
    </source>
</evidence>
<dbReference type="PRINTS" id="PR01438">
    <property type="entry name" value="UNVRSLSTRESS"/>
</dbReference>
<evidence type="ECO:0000256" key="2">
    <source>
        <dbReference type="SAM" id="MobiDB-lite"/>
    </source>
</evidence>
<keyword evidence="5" id="KW-1185">Reference proteome</keyword>